<organism evidence="1">
    <name type="scientific">marine metagenome</name>
    <dbReference type="NCBI Taxonomy" id="408172"/>
    <lineage>
        <taxon>unclassified sequences</taxon>
        <taxon>metagenomes</taxon>
        <taxon>ecological metagenomes</taxon>
    </lineage>
</organism>
<evidence type="ECO:0008006" key="2">
    <source>
        <dbReference type="Google" id="ProtNLM"/>
    </source>
</evidence>
<dbReference type="InterPro" id="IPR008912">
    <property type="entry name" value="Uncharacterised_CoxE"/>
</dbReference>
<dbReference type="AlphaFoldDB" id="A0A381T737"/>
<gene>
    <name evidence="1" type="ORF">METZ01_LOCUS64854</name>
</gene>
<dbReference type="PANTHER" id="PTHR39338:SF5">
    <property type="entry name" value="BLR6139 PROTEIN"/>
    <property type="match status" value="1"/>
</dbReference>
<sequence length="169" mass="19139">MVVADISGSVAAFARFTLHLLYAVSNQFSKVRSFVFIDGLDEVTGFLEGAEDIGEAVHRVNTEADVVWVDGHSDYGHAFGVFWERYGREIGPRTTVLILGDARNNYHASQSWILKEVEHKARKVFWLNPEPRAYWDTGDSILGEYANHCDGTYEVRNLRQLEGFVENLV</sequence>
<accession>A0A381T737</accession>
<name>A0A381T737_9ZZZZ</name>
<proteinExistence type="predicted"/>
<protein>
    <recommendedName>
        <fullName evidence="2">VWA domain-containing protein</fullName>
    </recommendedName>
</protein>
<dbReference type="Pfam" id="PF05762">
    <property type="entry name" value="VWA_CoxE"/>
    <property type="match status" value="1"/>
</dbReference>
<evidence type="ECO:0000313" key="1">
    <source>
        <dbReference type="EMBL" id="SVA12000.1"/>
    </source>
</evidence>
<dbReference type="PANTHER" id="PTHR39338">
    <property type="entry name" value="BLL5662 PROTEIN-RELATED"/>
    <property type="match status" value="1"/>
</dbReference>
<reference evidence="1" key="1">
    <citation type="submission" date="2018-05" db="EMBL/GenBank/DDBJ databases">
        <authorList>
            <person name="Lanie J.A."/>
            <person name="Ng W.-L."/>
            <person name="Kazmierczak K.M."/>
            <person name="Andrzejewski T.M."/>
            <person name="Davidsen T.M."/>
            <person name="Wayne K.J."/>
            <person name="Tettelin H."/>
            <person name="Glass J.I."/>
            <person name="Rusch D."/>
            <person name="Podicherti R."/>
            <person name="Tsui H.-C.T."/>
            <person name="Winkler M.E."/>
        </authorList>
    </citation>
    <scope>NUCLEOTIDE SEQUENCE</scope>
</reference>
<dbReference type="EMBL" id="UINC01004126">
    <property type="protein sequence ID" value="SVA12000.1"/>
    <property type="molecule type" value="Genomic_DNA"/>
</dbReference>